<dbReference type="PANTHER" id="PTHR30471:SF3">
    <property type="entry name" value="UPF0758 PROTEIN YEES-RELATED"/>
    <property type="match status" value="1"/>
</dbReference>
<dbReference type="PROSITE" id="PS01302">
    <property type="entry name" value="UPF0758"/>
    <property type="match status" value="1"/>
</dbReference>
<dbReference type="InterPro" id="IPR001405">
    <property type="entry name" value="UPF0758"/>
</dbReference>
<sequence>MSVFSQDELDVIREAHNIIALKFQRGESFNNSQLVSDYLITQLAFEEQEVFRVMLLDIQHRLICDVELARGTINTASVSPRDVAKAALAHNAAAVILAHNHPSGLPIPSATDKQFTAAVVSALQLFEVRTLDHLIVGGTVTYSFADCGDL</sequence>
<evidence type="ECO:0000256" key="5">
    <source>
        <dbReference type="ARBA" id="ARBA00023049"/>
    </source>
</evidence>
<dbReference type="SUPFAM" id="SSF102712">
    <property type="entry name" value="JAB1/MPN domain"/>
    <property type="match status" value="1"/>
</dbReference>
<dbReference type="Gene3D" id="3.40.140.10">
    <property type="entry name" value="Cytidine Deaminase, domain 2"/>
    <property type="match status" value="1"/>
</dbReference>
<proteinExistence type="predicted"/>
<evidence type="ECO:0000259" key="6">
    <source>
        <dbReference type="PROSITE" id="PS50249"/>
    </source>
</evidence>
<evidence type="ECO:0000256" key="2">
    <source>
        <dbReference type="ARBA" id="ARBA00022723"/>
    </source>
</evidence>
<dbReference type="InterPro" id="IPR037518">
    <property type="entry name" value="MPN"/>
</dbReference>
<dbReference type="InterPro" id="IPR020891">
    <property type="entry name" value="UPF0758_CS"/>
</dbReference>
<dbReference type="Pfam" id="PF04002">
    <property type="entry name" value="RadC"/>
    <property type="match status" value="1"/>
</dbReference>
<dbReference type="PANTHER" id="PTHR30471">
    <property type="entry name" value="DNA REPAIR PROTEIN RADC"/>
    <property type="match status" value="1"/>
</dbReference>
<reference evidence="7 8" key="1">
    <citation type="submission" date="2019-04" db="EMBL/GenBank/DDBJ databases">
        <title>Novel transposon Tn6433 variants accelerate the dissemination of tet(E) in Aeromonas under oxytetracycline stresses.</title>
        <authorList>
            <person name="Shi Y."/>
            <person name="Tian Z."/>
            <person name="Zhang Y."/>
            <person name="Zhang H."/>
            <person name="Yang M."/>
        </authorList>
    </citation>
    <scope>NUCLEOTIDE SEQUENCE [LARGE SCALE GENOMIC DNA]</scope>
    <source>
        <strain evidence="7 8">T25-39</strain>
        <plasmid evidence="8">paeca2</plasmid>
    </source>
</reference>
<dbReference type="AlphaFoldDB" id="A0A7D5UKP9"/>
<dbReference type="PROSITE" id="PS50249">
    <property type="entry name" value="MPN"/>
    <property type="match status" value="1"/>
</dbReference>
<dbReference type="GO" id="GO:0008237">
    <property type="term" value="F:metallopeptidase activity"/>
    <property type="evidence" value="ECO:0007669"/>
    <property type="project" value="UniProtKB-KW"/>
</dbReference>
<dbReference type="GO" id="GO:0046872">
    <property type="term" value="F:metal ion binding"/>
    <property type="evidence" value="ECO:0007669"/>
    <property type="project" value="UniProtKB-KW"/>
</dbReference>
<keyword evidence="3" id="KW-0378">Hydrolase</keyword>
<gene>
    <name evidence="7" type="ORF">C1C91_23565</name>
</gene>
<accession>A0A7D5UKP9</accession>
<evidence type="ECO:0000313" key="7">
    <source>
        <dbReference type="EMBL" id="QLI60461.1"/>
    </source>
</evidence>
<dbReference type="InterPro" id="IPR025657">
    <property type="entry name" value="RadC_JAB"/>
</dbReference>
<keyword evidence="1" id="KW-0645">Protease</keyword>
<keyword evidence="4" id="KW-0862">Zinc</keyword>
<evidence type="ECO:0000256" key="3">
    <source>
        <dbReference type="ARBA" id="ARBA00022801"/>
    </source>
</evidence>
<protein>
    <submittedName>
        <fullName evidence="7">DNA repair protein RadC</fullName>
    </submittedName>
</protein>
<evidence type="ECO:0000256" key="1">
    <source>
        <dbReference type="ARBA" id="ARBA00022670"/>
    </source>
</evidence>
<evidence type="ECO:0000313" key="8">
    <source>
        <dbReference type="Proteomes" id="UP000266778"/>
    </source>
</evidence>
<keyword evidence="2" id="KW-0479">Metal-binding</keyword>
<organism evidence="7 8">
    <name type="scientific">Aeromonas caviae</name>
    <name type="common">Aeromonas punctata</name>
    <dbReference type="NCBI Taxonomy" id="648"/>
    <lineage>
        <taxon>Bacteria</taxon>
        <taxon>Pseudomonadati</taxon>
        <taxon>Pseudomonadota</taxon>
        <taxon>Gammaproteobacteria</taxon>
        <taxon>Aeromonadales</taxon>
        <taxon>Aeromonadaceae</taxon>
        <taxon>Aeromonas</taxon>
    </lineage>
</organism>
<dbReference type="CDD" id="cd08071">
    <property type="entry name" value="MPN_DUF2466"/>
    <property type="match status" value="1"/>
</dbReference>
<feature type="domain" description="MPN" evidence="6">
    <location>
        <begin position="28"/>
        <end position="150"/>
    </location>
</feature>
<evidence type="ECO:0000256" key="4">
    <source>
        <dbReference type="ARBA" id="ARBA00022833"/>
    </source>
</evidence>
<dbReference type="GO" id="GO:0006508">
    <property type="term" value="P:proteolysis"/>
    <property type="evidence" value="ECO:0007669"/>
    <property type="project" value="UniProtKB-KW"/>
</dbReference>
<dbReference type="EMBL" id="CP039628">
    <property type="protein sequence ID" value="QLI60461.1"/>
    <property type="molecule type" value="Genomic_DNA"/>
</dbReference>
<keyword evidence="5" id="KW-0482">Metalloprotease</keyword>
<dbReference type="Proteomes" id="UP000266778">
    <property type="component" value="Plasmid pAeca2"/>
</dbReference>
<name>A0A7D5UKP9_AERCA</name>
<geneLocation type="plasmid" evidence="8">
    <name>paeca2</name>
</geneLocation>
<keyword evidence="7" id="KW-0614">Plasmid</keyword>